<evidence type="ECO:0000256" key="1">
    <source>
        <dbReference type="ARBA" id="ARBA00023125"/>
    </source>
</evidence>
<dbReference type="Pfam" id="PF01381">
    <property type="entry name" value="HTH_3"/>
    <property type="match status" value="1"/>
</dbReference>
<dbReference type="RefSeq" id="WP_074949053.1">
    <property type="nucleotide sequence ID" value="NZ_FPBV01000001.1"/>
</dbReference>
<organism evidence="3 4">
    <name type="scientific">Alicyclobacillus macrosporangiidus</name>
    <dbReference type="NCBI Taxonomy" id="392015"/>
    <lineage>
        <taxon>Bacteria</taxon>
        <taxon>Bacillati</taxon>
        <taxon>Bacillota</taxon>
        <taxon>Bacilli</taxon>
        <taxon>Bacillales</taxon>
        <taxon>Alicyclobacillaceae</taxon>
        <taxon>Alicyclobacillus</taxon>
    </lineage>
</organism>
<name>A0A1I7FT65_9BACL</name>
<feature type="domain" description="HTH cro/C1-type" evidence="2">
    <location>
        <begin position="6"/>
        <end position="60"/>
    </location>
</feature>
<dbReference type="GO" id="GO:0003677">
    <property type="term" value="F:DNA binding"/>
    <property type="evidence" value="ECO:0007669"/>
    <property type="project" value="UniProtKB-KW"/>
</dbReference>
<dbReference type="InterPro" id="IPR001387">
    <property type="entry name" value="Cro/C1-type_HTH"/>
</dbReference>
<dbReference type="PANTHER" id="PTHR46558">
    <property type="entry name" value="TRACRIPTIONAL REGULATORY PROTEIN-RELATED-RELATED"/>
    <property type="match status" value="1"/>
</dbReference>
<dbReference type="SUPFAM" id="SSF47413">
    <property type="entry name" value="lambda repressor-like DNA-binding domains"/>
    <property type="match status" value="1"/>
</dbReference>
<dbReference type="CDD" id="cd00093">
    <property type="entry name" value="HTH_XRE"/>
    <property type="match status" value="1"/>
</dbReference>
<gene>
    <name evidence="3" type="ORF">SAMN05421543_101440</name>
</gene>
<dbReference type="EMBL" id="FPBV01000001">
    <property type="protein sequence ID" value="SFU39348.1"/>
    <property type="molecule type" value="Genomic_DNA"/>
</dbReference>
<keyword evidence="1" id="KW-0238">DNA-binding</keyword>
<dbReference type="AlphaFoldDB" id="A0A1I7FT65"/>
<dbReference type="OrthoDB" id="5190137at2"/>
<dbReference type="Gene3D" id="1.10.260.40">
    <property type="entry name" value="lambda repressor-like DNA-binding domains"/>
    <property type="match status" value="1"/>
</dbReference>
<keyword evidence="4" id="KW-1185">Reference proteome</keyword>
<reference evidence="4" key="1">
    <citation type="submission" date="2016-10" db="EMBL/GenBank/DDBJ databases">
        <authorList>
            <person name="Varghese N."/>
        </authorList>
    </citation>
    <scope>NUCLEOTIDE SEQUENCE [LARGE SCALE GENOMIC DNA]</scope>
    <source>
        <strain evidence="4">DSM 17980</strain>
    </source>
</reference>
<evidence type="ECO:0000313" key="3">
    <source>
        <dbReference type="EMBL" id="SFU39348.1"/>
    </source>
</evidence>
<protein>
    <submittedName>
        <fullName evidence="3">Helix-turn-helix</fullName>
    </submittedName>
</protein>
<proteinExistence type="predicted"/>
<dbReference type="PROSITE" id="PS50943">
    <property type="entry name" value="HTH_CROC1"/>
    <property type="match status" value="1"/>
</dbReference>
<evidence type="ECO:0000313" key="4">
    <source>
        <dbReference type="Proteomes" id="UP000183508"/>
    </source>
</evidence>
<dbReference type="STRING" id="392015.SAMN05421543_101440"/>
<dbReference type="InterPro" id="IPR010982">
    <property type="entry name" value="Lambda_DNA-bd_dom_sf"/>
</dbReference>
<evidence type="ECO:0000259" key="2">
    <source>
        <dbReference type="PROSITE" id="PS50943"/>
    </source>
</evidence>
<dbReference type="SMART" id="SM00530">
    <property type="entry name" value="HTH_XRE"/>
    <property type="match status" value="1"/>
</dbReference>
<dbReference type="PANTHER" id="PTHR46558:SF11">
    <property type="entry name" value="HTH-TYPE TRANSCRIPTIONAL REGULATOR XRE"/>
    <property type="match status" value="1"/>
</dbReference>
<accession>A0A1I7FT65</accession>
<sequence>MLGERLRTLRKSRNLKRDDVASAIGVTPRVITFYETGDKKPTLDTAIKLADFFDVSLDYLVGRSDDPTPPNRKCTGGH</sequence>
<dbReference type="Proteomes" id="UP000183508">
    <property type="component" value="Unassembled WGS sequence"/>
</dbReference>